<evidence type="ECO:0000256" key="1">
    <source>
        <dbReference type="SAM" id="SignalP"/>
    </source>
</evidence>
<evidence type="ECO:0008006" key="4">
    <source>
        <dbReference type="Google" id="ProtNLM"/>
    </source>
</evidence>
<dbReference type="AlphaFoldDB" id="A0A5C6EE05"/>
<evidence type="ECO:0000313" key="2">
    <source>
        <dbReference type="EMBL" id="TWU47262.1"/>
    </source>
</evidence>
<dbReference type="InterPro" id="IPR011447">
    <property type="entry name" value="DUF1552"/>
</dbReference>
<dbReference type="Proteomes" id="UP000318288">
    <property type="component" value="Unassembled WGS sequence"/>
</dbReference>
<sequence length="431" mass="47490" precursor="true">MPSFQMNRRRWLRGAGVTLALPLLARDADAQDKPAGESNPIRDVKRMVCVANPFGFVAETFFPEHPGKLSDLPPLLQPMDQHREQMTVLSNLDHGVSGGHQAVHSFLSGIRNSQSSSFANRNVTVDQVAADRCVGQVRIPSIVAGVGHTDSELECQTSWTRTGVNIPPISRANDLFELLFATETQQQRDERRRVLRENASVLDVIFRQADALKNDLGASDRRKLDEYLQSVRNIEKNIANLDQWIDRPKPTVEMTSPPAGGSFAQRLPTFYDIIALALQTDSTRVATLSIPGNLPVADLGLQGNYHAFSHHGKTDRMLKPLFKIEHYQIEQFARFIAKLKSIETPDGRPLLDSTMVLCGSGMGNASSHSNKNLPILLAGGGFKHGNHIVAPEASSKRIPLCNLYTTMLQEFGCEDVDAFNTASGTMSELQA</sequence>
<proteinExistence type="predicted"/>
<keyword evidence="1" id="KW-0732">Signal</keyword>
<dbReference type="EMBL" id="SJPW01000007">
    <property type="protein sequence ID" value="TWU47262.1"/>
    <property type="molecule type" value="Genomic_DNA"/>
</dbReference>
<dbReference type="Pfam" id="PF07586">
    <property type="entry name" value="HXXSHH"/>
    <property type="match status" value="1"/>
</dbReference>
<protein>
    <recommendedName>
        <fullName evidence="4">Secreted protein containing DUF1552</fullName>
    </recommendedName>
</protein>
<feature type="chain" id="PRO_5022926502" description="Secreted protein containing DUF1552" evidence="1">
    <location>
        <begin position="31"/>
        <end position="431"/>
    </location>
</feature>
<keyword evidence="3" id="KW-1185">Reference proteome</keyword>
<dbReference type="InterPro" id="IPR006311">
    <property type="entry name" value="TAT_signal"/>
</dbReference>
<comment type="caution">
    <text evidence="2">The sequence shown here is derived from an EMBL/GenBank/DDBJ whole genome shotgun (WGS) entry which is preliminary data.</text>
</comment>
<dbReference type="RefSeq" id="WP_186775772.1">
    <property type="nucleotide sequence ID" value="NZ_SJPW01000007.1"/>
</dbReference>
<organism evidence="2 3">
    <name type="scientific">Rubripirellula tenax</name>
    <dbReference type="NCBI Taxonomy" id="2528015"/>
    <lineage>
        <taxon>Bacteria</taxon>
        <taxon>Pseudomonadati</taxon>
        <taxon>Planctomycetota</taxon>
        <taxon>Planctomycetia</taxon>
        <taxon>Pirellulales</taxon>
        <taxon>Pirellulaceae</taxon>
        <taxon>Rubripirellula</taxon>
    </lineage>
</organism>
<evidence type="ECO:0000313" key="3">
    <source>
        <dbReference type="Proteomes" id="UP000318288"/>
    </source>
</evidence>
<accession>A0A5C6EE05</accession>
<reference evidence="2 3" key="1">
    <citation type="submission" date="2019-02" db="EMBL/GenBank/DDBJ databases">
        <title>Deep-cultivation of Planctomycetes and their phenomic and genomic characterization uncovers novel biology.</title>
        <authorList>
            <person name="Wiegand S."/>
            <person name="Jogler M."/>
            <person name="Boedeker C."/>
            <person name="Pinto D."/>
            <person name="Vollmers J."/>
            <person name="Rivas-Marin E."/>
            <person name="Kohn T."/>
            <person name="Peeters S.H."/>
            <person name="Heuer A."/>
            <person name="Rast P."/>
            <person name="Oberbeckmann S."/>
            <person name="Bunk B."/>
            <person name="Jeske O."/>
            <person name="Meyerdierks A."/>
            <person name="Storesund J.E."/>
            <person name="Kallscheuer N."/>
            <person name="Luecker S."/>
            <person name="Lage O.M."/>
            <person name="Pohl T."/>
            <person name="Merkel B.J."/>
            <person name="Hornburger P."/>
            <person name="Mueller R.-W."/>
            <person name="Bruemmer F."/>
            <person name="Labrenz M."/>
            <person name="Spormann A.M."/>
            <person name="Op Den Camp H."/>
            <person name="Overmann J."/>
            <person name="Amann R."/>
            <person name="Jetten M.S.M."/>
            <person name="Mascher T."/>
            <person name="Medema M.H."/>
            <person name="Devos D.P."/>
            <person name="Kaster A.-K."/>
            <person name="Ovreas L."/>
            <person name="Rohde M."/>
            <person name="Galperin M.Y."/>
            <person name="Jogler C."/>
        </authorList>
    </citation>
    <scope>NUCLEOTIDE SEQUENCE [LARGE SCALE GENOMIC DNA]</scope>
    <source>
        <strain evidence="2 3">Poly51</strain>
    </source>
</reference>
<dbReference type="PROSITE" id="PS51318">
    <property type="entry name" value="TAT"/>
    <property type="match status" value="1"/>
</dbReference>
<name>A0A5C6EE05_9BACT</name>
<feature type="signal peptide" evidence="1">
    <location>
        <begin position="1"/>
        <end position="30"/>
    </location>
</feature>
<gene>
    <name evidence="2" type="ORF">Poly51_50610</name>
</gene>